<accession>A0ABQ9W341</accession>
<protein>
    <submittedName>
        <fullName evidence="2">Uncharacterized protein</fullName>
    </submittedName>
</protein>
<dbReference type="Proteomes" id="UP001266305">
    <property type="component" value="Unassembled WGS sequence"/>
</dbReference>
<name>A0ABQ9W341_SAGOE</name>
<feature type="non-terminal residue" evidence="2">
    <location>
        <position position="66"/>
    </location>
</feature>
<sequence length="66" mass="7008">MSSRAPSTRPPGIQHHRFTCGSPCPFLPGDSTSAKTRGPSWKWLLPGGREGPPSSPQTATTLFSSN</sequence>
<evidence type="ECO:0000313" key="3">
    <source>
        <dbReference type="Proteomes" id="UP001266305"/>
    </source>
</evidence>
<comment type="caution">
    <text evidence="2">The sequence shown here is derived from an EMBL/GenBank/DDBJ whole genome shotgun (WGS) entry which is preliminary data.</text>
</comment>
<evidence type="ECO:0000256" key="1">
    <source>
        <dbReference type="SAM" id="MobiDB-lite"/>
    </source>
</evidence>
<feature type="region of interest" description="Disordered" evidence="1">
    <location>
        <begin position="1"/>
        <end position="66"/>
    </location>
</feature>
<reference evidence="2 3" key="1">
    <citation type="submission" date="2023-05" db="EMBL/GenBank/DDBJ databases">
        <title>B98-5 Cell Line De Novo Hybrid Assembly: An Optical Mapping Approach.</title>
        <authorList>
            <person name="Kananen K."/>
            <person name="Auerbach J.A."/>
            <person name="Kautto E."/>
            <person name="Blachly J.S."/>
        </authorList>
    </citation>
    <scope>NUCLEOTIDE SEQUENCE [LARGE SCALE GENOMIC DNA]</scope>
    <source>
        <strain evidence="2">B95-8</strain>
        <tissue evidence="2">Cell line</tissue>
    </source>
</reference>
<organism evidence="2 3">
    <name type="scientific">Saguinus oedipus</name>
    <name type="common">Cotton-top tamarin</name>
    <name type="synonym">Oedipomidas oedipus</name>
    <dbReference type="NCBI Taxonomy" id="9490"/>
    <lineage>
        <taxon>Eukaryota</taxon>
        <taxon>Metazoa</taxon>
        <taxon>Chordata</taxon>
        <taxon>Craniata</taxon>
        <taxon>Vertebrata</taxon>
        <taxon>Euteleostomi</taxon>
        <taxon>Mammalia</taxon>
        <taxon>Eutheria</taxon>
        <taxon>Euarchontoglires</taxon>
        <taxon>Primates</taxon>
        <taxon>Haplorrhini</taxon>
        <taxon>Platyrrhini</taxon>
        <taxon>Cebidae</taxon>
        <taxon>Callitrichinae</taxon>
        <taxon>Saguinus</taxon>
    </lineage>
</organism>
<proteinExistence type="predicted"/>
<gene>
    <name evidence="2" type="ORF">P7K49_005819</name>
</gene>
<keyword evidence="3" id="KW-1185">Reference proteome</keyword>
<dbReference type="EMBL" id="JASSZA010000003">
    <property type="protein sequence ID" value="KAK2115193.1"/>
    <property type="molecule type" value="Genomic_DNA"/>
</dbReference>
<evidence type="ECO:0000313" key="2">
    <source>
        <dbReference type="EMBL" id="KAK2115193.1"/>
    </source>
</evidence>
<feature type="compositionally biased region" description="Polar residues" evidence="1">
    <location>
        <begin position="56"/>
        <end position="66"/>
    </location>
</feature>